<dbReference type="RefSeq" id="WP_028482642.1">
    <property type="nucleotide sequence ID" value="NZ_LVVZ01000041.1"/>
</dbReference>
<protein>
    <submittedName>
        <fullName evidence="1">Uncharacterized protein</fullName>
    </submittedName>
</protein>
<sequence length="188" mass="21498">MSRSGALWDTLLSFLRLGQPLNRPVRILSRRLDPFLADTRRRFGESSQIFYRPFMIGFLGSVIDGMARDVARTSDPNLIGAMQVRVWQQITGLSDASIGDLMSQESLRQSQGFLRGWDLGDRFRKVFEDPNTFSLWYDLAQLEGDGENDDSIRIALSDVFETPSQEKLTKYDPRVLAAWRLSLQQGLY</sequence>
<gene>
    <name evidence="1" type="ORF">A3843_18320</name>
</gene>
<proteinExistence type="predicted"/>
<reference evidence="1 2" key="1">
    <citation type="submission" date="2016-03" db="EMBL/GenBank/DDBJ databases">
        <title>Genome sequence of Nesiotobacter sp. nov., a moderately halophilic alphaproteobacterium isolated from the Yellow Sea, China.</title>
        <authorList>
            <person name="Zhang G."/>
            <person name="Zhang R."/>
        </authorList>
    </citation>
    <scope>NUCLEOTIDE SEQUENCE [LARGE SCALE GENOMIC DNA]</scope>
    <source>
        <strain evidence="1 2">WB1-6</strain>
    </source>
</reference>
<name>A0A1U7JD37_9HYPH</name>
<evidence type="ECO:0000313" key="2">
    <source>
        <dbReference type="Proteomes" id="UP000185783"/>
    </source>
</evidence>
<accession>A0A1U7JD37</accession>
<organism evidence="1 2">
    <name type="scientific">Pseudovibrio exalbescens</name>
    <dbReference type="NCBI Taxonomy" id="197461"/>
    <lineage>
        <taxon>Bacteria</taxon>
        <taxon>Pseudomonadati</taxon>
        <taxon>Pseudomonadota</taxon>
        <taxon>Alphaproteobacteria</taxon>
        <taxon>Hyphomicrobiales</taxon>
        <taxon>Stappiaceae</taxon>
        <taxon>Pseudovibrio</taxon>
    </lineage>
</organism>
<dbReference type="Proteomes" id="UP000185783">
    <property type="component" value="Unassembled WGS sequence"/>
</dbReference>
<dbReference type="EMBL" id="LVVZ01000041">
    <property type="protein sequence ID" value="OKL42608.1"/>
    <property type="molecule type" value="Genomic_DNA"/>
</dbReference>
<comment type="caution">
    <text evidence="1">The sequence shown here is derived from an EMBL/GenBank/DDBJ whole genome shotgun (WGS) entry which is preliminary data.</text>
</comment>
<keyword evidence="2" id="KW-1185">Reference proteome</keyword>
<evidence type="ECO:0000313" key="1">
    <source>
        <dbReference type="EMBL" id="OKL42608.1"/>
    </source>
</evidence>
<dbReference type="AlphaFoldDB" id="A0A1U7JD37"/>